<dbReference type="AlphaFoldDB" id="A0A6J1II65"/>
<comment type="similarity">
    <text evidence="2">Belongs to the methyltransferase superfamily. Trimethylguanosine synthase family.</text>
</comment>
<feature type="domain" description="WW" evidence="8">
    <location>
        <begin position="315"/>
        <end position="343"/>
    </location>
</feature>
<name>A0A6J1II65_CUCMA</name>
<comment type="catalytic activity">
    <reaction evidence="5">
        <text>a 5'-end (N(2),N(7)-dimethyl 5'-triphosphoguanosine)-ribonucleoside in snRNA + S-adenosyl-L-methionine = a 5'-end (N(2),N(2),N(7)-trimethyl 5'-triphosphoguanosine)-ribonucleoside in snRNA + S-adenosyl-L-homocysteine + H(+)</text>
        <dbReference type="Rhea" id="RHEA:78479"/>
        <dbReference type="Rhea" id="RHEA-COMP:19087"/>
        <dbReference type="Rhea" id="RHEA-COMP:19089"/>
        <dbReference type="ChEBI" id="CHEBI:15378"/>
        <dbReference type="ChEBI" id="CHEBI:57856"/>
        <dbReference type="ChEBI" id="CHEBI:59789"/>
        <dbReference type="ChEBI" id="CHEBI:167623"/>
        <dbReference type="ChEBI" id="CHEBI:172880"/>
    </reaction>
    <physiologicalReaction direction="left-to-right" evidence="5">
        <dbReference type="Rhea" id="RHEA:78480"/>
    </physiologicalReaction>
</comment>
<evidence type="ECO:0000256" key="5">
    <source>
        <dbReference type="ARBA" id="ARBA00048763"/>
    </source>
</evidence>
<dbReference type="FunFam" id="3.40.50.150:FF:000305">
    <property type="entry name" value="S-adenosyl-L-methionine-dependent methyltransferase superfamily protein"/>
    <property type="match status" value="1"/>
</dbReference>
<dbReference type="PROSITE" id="PS50020">
    <property type="entry name" value="WW_DOMAIN_2"/>
    <property type="match status" value="1"/>
</dbReference>
<evidence type="ECO:0000256" key="2">
    <source>
        <dbReference type="ARBA" id="ARBA00025783"/>
    </source>
</evidence>
<proteinExistence type="inferred from homology"/>
<dbReference type="InterPro" id="IPR029063">
    <property type="entry name" value="SAM-dependent_MTases_sf"/>
</dbReference>
<dbReference type="Proteomes" id="UP000504608">
    <property type="component" value="Unplaced"/>
</dbReference>
<gene>
    <name evidence="10 11 12 13 14" type="primary">LOC111476503</name>
</gene>
<dbReference type="RefSeq" id="XP_022975955.1">
    <property type="nucleotide sequence ID" value="XM_023120187.1"/>
</dbReference>
<evidence type="ECO:0000313" key="14">
    <source>
        <dbReference type="RefSeq" id="XP_022975955.1"/>
    </source>
</evidence>
<dbReference type="PROSITE" id="PS01159">
    <property type="entry name" value="WW_DOMAIN_1"/>
    <property type="match status" value="1"/>
</dbReference>
<evidence type="ECO:0000313" key="9">
    <source>
        <dbReference type="Proteomes" id="UP000504608"/>
    </source>
</evidence>
<accession>A0A6J1II65</accession>
<evidence type="ECO:0000313" key="10">
    <source>
        <dbReference type="RefSeq" id="XP_022975951.1"/>
    </source>
</evidence>
<evidence type="ECO:0000259" key="8">
    <source>
        <dbReference type="PROSITE" id="PS50020"/>
    </source>
</evidence>
<dbReference type="GeneID" id="111476503"/>
<dbReference type="RefSeq" id="XP_022975953.1">
    <property type="nucleotide sequence ID" value="XM_023120185.1"/>
</dbReference>
<dbReference type="Pfam" id="PF09445">
    <property type="entry name" value="Methyltransf_15"/>
    <property type="match status" value="1"/>
</dbReference>
<dbReference type="OrthoDB" id="194443at2759"/>
<dbReference type="CDD" id="cd00201">
    <property type="entry name" value="WW"/>
    <property type="match status" value="1"/>
</dbReference>
<dbReference type="RefSeq" id="XP_022975951.1">
    <property type="nucleotide sequence ID" value="XM_023120183.1"/>
</dbReference>
<dbReference type="Gene3D" id="2.20.70.10">
    <property type="match status" value="1"/>
</dbReference>
<dbReference type="GO" id="GO:0071164">
    <property type="term" value="F:RNA cap trimethylguanosine synthase activity"/>
    <property type="evidence" value="ECO:0007669"/>
    <property type="project" value="TreeGrafter"/>
</dbReference>
<reference evidence="10 11" key="1">
    <citation type="submission" date="2025-04" db="UniProtKB">
        <authorList>
            <consortium name="RefSeq"/>
        </authorList>
    </citation>
    <scope>IDENTIFICATION</scope>
    <source>
        <tissue evidence="10 11">Young leaves</tissue>
    </source>
</reference>
<dbReference type="Gene3D" id="3.40.50.150">
    <property type="entry name" value="Vaccinia Virus protein VP39"/>
    <property type="match status" value="1"/>
</dbReference>
<evidence type="ECO:0000313" key="12">
    <source>
        <dbReference type="RefSeq" id="XP_022975953.1"/>
    </source>
</evidence>
<dbReference type="RefSeq" id="XP_022975954.1">
    <property type="nucleotide sequence ID" value="XM_023120186.1"/>
</dbReference>
<sequence length="790" mass="88190">MGSSNEESEDEAGVSAIRAIGSLFKLTEVFLWDDETEVARRVESSLALDADDANNEKFREKICSTITDISLSPEDIQLTEQMNALGLPLSFHTNKEQRRTGITMGKRKTTVKHSRIQHGFLDKEVEFPKFSSRGEIVANINLNDEAIGSLCCSSMVNQSEASDCDAVFEANESHVIFDGDISPNSSGLIHGAVEEQSCNVKCDIVLNNRGDHESGDALLGDHAKVRLSPIGLDKGHSPRICMTGFDVSHGKQEEVELPMELEGSSTTLQDTEVQKIDIDSGIGLPLVAEQSYLHMGADYNENDHVVGCIQEYGEWTVYWDSFYMRNYFYNIKTHESTWNPPPGLEHFAHSDANFTENESIAEVAEMDVLEDAKPEDICSVLVDTRSCMNLPGDNIHCQPPDALLEGSSILVEGSKSRASVHTSINSYMQPDEPHEWLTSCRNTREIIECSCEGHVKQPCHENCSNGFQLIVANETSEQKTFSHCKSSNMDSPEKAFVTIDDEGAVGLTTSSVSHVLQQADHMDGDMHFGNEPTICTLGTEQNLSGRDRKKKMKRTRRRGQLSDRNEEFHSLAITEEYPTSITKYWCQRYQLFSRFDDGVKMDKEGWFSVTPESIARHHASRCGSNMIIDSFTGVGGNAIQFSQRAKHVIAIDIDPIKIRYAQHNAALYGVEDQIDFIKGDFFRLAPRLKADVIFLSPPWGGPNYARVDIYDLKTMLRPHDGYFLFNIAKKIAPVVVMFLPKNVNLDQLAEMALSSNPPWSLEVEKNFLNGKLKAITAYFSKGSMNESNVT</sequence>
<evidence type="ECO:0000256" key="4">
    <source>
        <dbReference type="ARBA" id="ARBA00048740"/>
    </source>
</evidence>
<evidence type="ECO:0000256" key="3">
    <source>
        <dbReference type="ARBA" id="ARBA00047418"/>
    </source>
</evidence>
<keyword evidence="9" id="KW-1185">Reference proteome</keyword>
<dbReference type="PANTHER" id="PTHR14741">
    <property type="entry name" value="S-ADENOSYLMETHIONINE-DEPENDENT METHYLTRANSFERASE RELATED"/>
    <property type="match status" value="1"/>
</dbReference>
<dbReference type="SUPFAM" id="SSF53335">
    <property type="entry name" value="S-adenosyl-L-methionine-dependent methyltransferases"/>
    <property type="match status" value="1"/>
</dbReference>
<comment type="catalytic activity">
    <reaction evidence="4">
        <text>a 5'-end (N(7)-methyl 5'-triphosphoguanosine)-ribonucleoside in snoRNA + S-adenosyl-L-methionine = a 5'-end (N(2),N(7)-dimethyl 5'-triphosphoguanosine)-ribonucleoside in snoRNA + S-adenosyl-L-homocysteine + H(+)</text>
        <dbReference type="Rhea" id="RHEA:78475"/>
        <dbReference type="Rhea" id="RHEA-COMP:19086"/>
        <dbReference type="Rhea" id="RHEA-COMP:19088"/>
        <dbReference type="ChEBI" id="CHEBI:15378"/>
        <dbReference type="ChEBI" id="CHEBI:57856"/>
        <dbReference type="ChEBI" id="CHEBI:59789"/>
        <dbReference type="ChEBI" id="CHEBI:156461"/>
        <dbReference type="ChEBI" id="CHEBI:172880"/>
    </reaction>
    <physiologicalReaction direction="left-to-right" evidence="4">
        <dbReference type="Rhea" id="RHEA:78476"/>
    </physiologicalReaction>
</comment>
<evidence type="ECO:0000313" key="13">
    <source>
        <dbReference type="RefSeq" id="XP_022975954.1"/>
    </source>
</evidence>
<comment type="catalytic activity">
    <reaction evidence="3">
        <text>a 5'-end (N(2),N(7)-dimethyl 5'-triphosphoguanosine)-ribonucleoside in snoRNA + S-adenosyl-L-methionine = a 5'-end (N(2),N(2),N(7)-trimethyl 5'-triphosphoguanosine)-ribonucleoside in snoRNA + S-adenosyl-L-homocysteine + H(+)</text>
        <dbReference type="Rhea" id="RHEA:78507"/>
        <dbReference type="Rhea" id="RHEA-COMP:19088"/>
        <dbReference type="Rhea" id="RHEA-COMP:19090"/>
        <dbReference type="ChEBI" id="CHEBI:15378"/>
        <dbReference type="ChEBI" id="CHEBI:57856"/>
        <dbReference type="ChEBI" id="CHEBI:59789"/>
        <dbReference type="ChEBI" id="CHEBI:167623"/>
        <dbReference type="ChEBI" id="CHEBI:172880"/>
    </reaction>
    <physiologicalReaction direction="left-to-right" evidence="3">
        <dbReference type="Rhea" id="RHEA:78508"/>
    </physiologicalReaction>
</comment>
<dbReference type="CDD" id="cd02440">
    <property type="entry name" value="AdoMet_MTases"/>
    <property type="match status" value="1"/>
</dbReference>
<dbReference type="InterPro" id="IPR001202">
    <property type="entry name" value="WW_dom"/>
</dbReference>
<dbReference type="RefSeq" id="XP_022975952.1">
    <property type="nucleotide sequence ID" value="XM_023120184.1"/>
</dbReference>
<dbReference type="InterPro" id="IPR019012">
    <property type="entry name" value="RNA_cap_Gua-N2-MeTrfase"/>
</dbReference>
<protein>
    <recommendedName>
        <fullName evidence="1">Trimethylguanosine synthase</fullName>
    </recommendedName>
    <alternativeName>
        <fullName evidence="7">Cap-specific guanine-N(2) methyltransferase</fullName>
    </alternativeName>
</protein>
<comment type="catalytic activity">
    <reaction evidence="6">
        <text>a 5'-end (N(7)-methyl 5'-triphosphoguanosine)-ribonucleoside in snRNA + S-adenosyl-L-methionine = a 5'-end (N(2),N(7)-dimethyl 5'-triphosphoguanosine)-ribonucleoside in snRNA + S-adenosyl-L-homocysteine + H(+)</text>
        <dbReference type="Rhea" id="RHEA:78471"/>
        <dbReference type="Rhea" id="RHEA-COMP:19085"/>
        <dbReference type="Rhea" id="RHEA-COMP:19087"/>
        <dbReference type="ChEBI" id="CHEBI:15378"/>
        <dbReference type="ChEBI" id="CHEBI:57856"/>
        <dbReference type="ChEBI" id="CHEBI:59789"/>
        <dbReference type="ChEBI" id="CHEBI:156461"/>
        <dbReference type="ChEBI" id="CHEBI:172880"/>
    </reaction>
    <physiologicalReaction direction="left-to-right" evidence="6">
        <dbReference type="Rhea" id="RHEA:78472"/>
    </physiologicalReaction>
</comment>
<dbReference type="GO" id="GO:0005634">
    <property type="term" value="C:nucleus"/>
    <property type="evidence" value="ECO:0007669"/>
    <property type="project" value="TreeGrafter"/>
</dbReference>
<evidence type="ECO:0000256" key="7">
    <source>
        <dbReference type="ARBA" id="ARBA00049790"/>
    </source>
</evidence>
<organism evidence="9 14">
    <name type="scientific">Cucurbita maxima</name>
    <name type="common">Pumpkin</name>
    <name type="synonym">Winter squash</name>
    <dbReference type="NCBI Taxonomy" id="3661"/>
    <lineage>
        <taxon>Eukaryota</taxon>
        <taxon>Viridiplantae</taxon>
        <taxon>Streptophyta</taxon>
        <taxon>Embryophyta</taxon>
        <taxon>Tracheophyta</taxon>
        <taxon>Spermatophyta</taxon>
        <taxon>Magnoliopsida</taxon>
        <taxon>eudicotyledons</taxon>
        <taxon>Gunneridae</taxon>
        <taxon>Pentapetalae</taxon>
        <taxon>rosids</taxon>
        <taxon>fabids</taxon>
        <taxon>Cucurbitales</taxon>
        <taxon>Cucurbitaceae</taxon>
        <taxon>Cucurbiteae</taxon>
        <taxon>Cucurbita</taxon>
    </lineage>
</organism>
<evidence type="ECO:0000256" key="6">
    <source>
        <dbReference type="ARBA" id="ARBA00049075"/>
    </source>
</evidence>
<dbReference type="PANTHER" id="PTHR14741:SF32">
    <property type="entry name" value="TRIMETHYLGUANOSINE SYNTHASE"/>
    <property type="match status" value="1"/>
</dbReference>
<evidence type="ECO:0000313" key="11">
    <source>
        <dbReference type="RefSeq" id="XP_022975952.1"/>
    </source>
</evidence>
<dbReference type="KEGG" id="cmax:111476503"/>
<evidence type="ECO:0000256" key="1">
    <source>
        <dbReference type="ARBA" id="ARBA00018517"/>
    </source>
</evidence>